<dbReference type="GO" id="GO:0003824">
    <property type="term" value="F:catalytic activity"/>
    <property type="evidence" value="ECO:0007669"/>
    <property type="project" value="InterPro"/>
</dbReference>
<dbReference type="PANTHER" id="PTHR46648">
    <property type="entry name" value="HIT FAMILY PROTEIN 1"/>
    <property type="match status" value="1"/>
</dbReference>
<organism evidence="5 6">
    <name type="scientific">Agaricus bisporus var. burnettii</name>
    <dbReference type="NCBI Taxonomy" id="192524"/>
    <lineage>
        <taxon>Eukaryota</taxon>
        <taxon>Fungi</taxon>
        <taxon>Dikarya</taxon>
        <taxon>Basidiomycota</taxon>
        <taxon>Agaricomycotina</taxon>
        <taxon>Agaricomycetes</taxon>
        <taxon>Agaricomycetidae</taxon>
        <taxon>Agaricales</taxon>
        <taxon>Agaricineae</taxon>
        <taxon>Agaricaceae</taxon>
        <taxon>Agaricus</taxon>
    </lineage>
</organism>
<evidence type="ECO:0000313" key="6">
    <source>
        <dbReference type="Proteomes" id="UP000629468"/>
    </source>
</evidence>
<protein>
    <recommendedName>
        <fullName evidence="4">HIT domain-containing protein</fullName>
    </recommendedName>
</protein>
<evidence type="ECO:0000259" key="4">
    <source>
        <dbReference type="PROSITE" id="PS51084"/>
    </source>
</evidence>
<feature type="short sequence motif" description="Histidine triad motif" evidence="2 3">
    <location>
        <begin position="137"/>
        <end position="141"/>
    </location>
</feature>
<dbReference type="AlphaFoldDB" id="A0A8H7C808"/>
<evidence type="ECO:0000256" key="3">
    <source>
        <dbReference type="PROSITE-ProRule" id="PRU00464"/>
    </source>
</evidence>
<comment type="caution">
    <text evidence="5">The sequence shown here is derived from an EMBL/GenBank/DDBJ whole genome shotgun (WGS) entry which is preliminary data.</text>
</comment>
<dbReference type="Pfam" id="PF01230">
    <property type="entry name" value="HIT"/>
    <property type="match status" value="1"/>
</dbReference>
<proteinExistence type="predicted"/>
<dbReference type="Proteomes" id="UP000629468">
    <property type="component" value="Unassembled WGS sequence"/>
</dbReference>
<evidence type="ECO:0000256" key="2">
    <source>
        <dbReference type="PIRSR" id="PIRSR601310-3"/>
    </source>
</evidence>
<dbReference type="SUPFAM" id="SSF54197">
    <property type="entry name" value="HIT-like"/>
    <property type="match status" value="1"/>
</dbReference>
<dbReference type="InterPro" id="IPR036265">
    <property type="entry name" value="HIT-like_sf"/>
</dbReference>
<reference evidence="5 6" key="1">
    <citation type="journal article" name="Sci. Rep.">
        <title>Telomere-to-telomere assembled and centromere annotated genomes of the two main subspecies of the button mushroom Agaricus bisporus reveal especially polymorphic chromosome ends.</title>
        <authorList>
            <person name="Sonnenberg A.S.M."/>
            <person name="Sedaghat-Telgerd N."/>
            <person name="Lavrijssen B."/>
            <person name="Ohm R.A."/>
            <person name="Hendrickx P.M."/>
            <person name="Scholtmeijer K."/>
            <person name="Baars J.J.P."/>
            <person name="van Peer A."/>
        </authorList>
    </citation>
    <scope>NUCLEOTIDE SEQUENCE [LARGE SCALE GENOMIC DNA]</scope>
    <source>
        <strain evidence="5 6">H119_p4</strain>
    </source>
</reference>
<dbReference type="InterPro" id="IPR011146">
    <property type="entry name" value="HIT-like"/>
</dbReference>
<gene>
    <name evidence="5" type="ORF">Agabi119p4_7854</name>
</gene>
<feature type="domain" description="HIT" evidence="4">
    <location>
        <begin position="46"/>
        <end position="152"/>
    </location>
</feature>
<dbReference type="InterPro" id="IPR001310">
    <property type="entry name" value="Histidine_triad_HIT"/>
</dbReference>
<accession>A0A8H7C808</accession>
<sequence>MPIGTRVLPWDSGWDAIKRRFPCAIAVLEVFLPYILTKPSLNAECQFCKIVKGDVPSFKLIETEYSCSVLVDVGRWTLSRGHALIIPKFHGEKLADIPDEYLNDTLTIAKKIAIAQGVEDYNILQNNGPLAHQEVKHAHFHVIPKPSTDEGLGIRWNSLTPSKEDLQMVFEEIIGRL</sequence>
<dbReference type="PROSITE" id="PS51084">
    <property type="entry name" value="HIT_2"/>
    <property type="match status" value="1"/>
</dbReference>
<dbReference type="PANTHER" id="PTHR46648:SF1">
    <property type="entry name" value="ADENOSINE 5'-MONOPHOSPHORAMIDASE HNT1"/>
    <property type="match status" value="1"/>
</dbReference>
<dbReference type="EMBL" id="JABXXO010000010">
    <property type="protein sequence ID" value="KAF7768611.1"/>
    <property type="molecule type" value="Genomic_DNA"/>
</dbReference>
<dbReference type="Gene3D" id="3.30.428.10">
    <property type="entry name" value="HIT-like"/>
    <property type="match status" value="1"/>
</dbReference>
<evidence type="ECO:0000256" key="1">
    <source>
        <dbReference type="PIRSR" id="PIRSR601310-1"/>
    </source>
</evidence>
<name>A0A8H7C808_AGABI</name>
<feature type="active site" description="Tele-AMP-histidine intermediate" evidence="1">
    <location>
        <position position="139"/>
    </location>
</feature>
<dbReference type="GO" id="GO:0009117">
    <property type="term" value="P:nucleotide metabolic process"/>
    <property type="evidence" value="ECO:0007669"/>
    <property type="project" value="TreeGrafter"/>
</dbReference>
<evidence type="ECO:0000313" key="5">
    <source>
        <dbReference type="EMBL" id="KAF7768611.1"/>
    </source>
</evidence>